<dbReference type="Gene3D" id="1.20.5.100">
    <property type="entry name" value="Cytochrome c1, transmembrane anchor, C-terminal"/>
    <property type="match status" value="1"/>
</dbReference>
<feature type="binding site" evidence="11">
    <location>
        <position position="309"/>
    </location>
    <ligand>
        <name>NAD(+)</name>
        <dbReference type="ChEBI" id="CHEBI:57540"/>
    </ligand>
</feature>
<comment type="similarity">
    <text evidence="2 8">Belongs to the UDP-glucose/GDP-mannose dehydrogenase family.</text>
</comment>
<evidence type="ECO:0000256" key="10">
    <source>
        <dbReference type="PIRSR" id="PIRSR500134-2"/>
    </source>
</evidence>
<comment type="catalytic activity">
    <reaction evidence="7 8">
        <text>UDP-alpha-D-glucose + 2 NAD(+) + H2O = UDP-alpha-D-glucuronate + 2 NADH + 3 H(+)</text>
        <dbReference type="Rhea" id="RHEA:23596"/>
        <dbReference type="ChEBI" id="CHEBI:15377"/>
        <dbReference type="ChEBI" id="CHEBI:15378"/>
        <dbReference type="ChEBI" id="CHEBI:57540"/>
        <dbReference type="ChEBI" id="CHEBI:57945"/>
        <dbReference type="ChEBI" id="CHEBI:58052"/>
        <dbReference type="ChEBI" id="CHEBI:58885"/>
        <dbReference type="EC" id="1.1.1.22"/>
    </reaction>
</comment>
<feature type="binding site" evidence="11">
    <location>
        <position position="112"/>
    </location>
    <ligand>
        <name>NAD(+)</name>
        <dbReference type="ChEBI" id="CHEBI:57540"/>
    </ligand>
</feature>
<dbReference type="Pfam" id="PF03721">
    <property type="entry name" value="UDPG_MGDP_dh_N"/>
    <property type="match status" value="1"/>
</dbReference>
<feature type="binding site" evidence="11">
    <location>
        <position position="373"/>
    </location>
    <ligand>
        <name>NAD(+)</name>
        <dbReference type="ChEBI" id="CHEBI:57540"/>
    </ligand>
</feature>
<evidence type="ECO:0000256" key="9">
    <source>
        <dbReference type="PIRSR" id="PIRSR500134-1"/>
    </source>
</evidence>
<dbReference type="GO" id="GO:0000271">
    <property type="term" value="P:polysaccharide biosynthetic process"/>
    <property type="evidence" value="ECO:0007669"/>
    <property type="project" value="InterPro"/>
</dbReference>
<dbReference type="SUPFAM" id="SSF52413">
    <property type="entry name" value="UDP-glucose/GDP-mannose dehydrogenase C-terminal domain"/>
    <property type="match status" value="1"/>
</dbReference>
<dbReference type="EC" id="1.1.1.22" evidence="3 8"/>
<comment type="pathway">
    <text evidence="1">Nucleotide-sugar biosynthesis; UDP-alpha-D-glucuronate biosynthesis; UDP-alpha-D-glucuronate from UDP-alpha-D-glucose: step 1/1.</text>
</comment>
<evidence type="ECO:0000256" key="2">
    <source>
        <dbReference type="ARBA" id="ARBA00006601"/>
    </source>
</evidence>
<dbReference type="SUPFAM" id="SSF48179">
    <property type="entry name" value="6-phosphogluconate dehydrogenase C-terminal domain-like"/>
    <property type="match status" value="1"/>
</dbReference>
<dbReference type="PIRSF" id="PIRSF500134">
    <property type="entry name" value="UDPglc_DH_bac"/>
    <property type="match status" value="1"/>
</dbReference>
<dbReference type="Pfam" id="PF03720">
    <property type="entry name" value="UDPG_MGDP_dh_C"/>
    <property type="match status" value="1"/>
</dbReference>
<feature type="binding site" evidence="11">
    <location>
        <position position="57"/>
    </location>
    <ligand>
        <name>NAD(+)</name>
        <dbReference type="ChEBI" id="CHEBI:57540"/>
    </ligand>
</feature>
<dbReference type="InterPro" id="IPR036291">
    <property type="entry name" value="NAD(P)-bd_dom_sf"/>
</dbReference>
<organism evidence="13 14">
    <name type="scientific">Granulicella mallensis</name>
    <dbReference type="NCBI Taxonomy" id="940614"/>
    <lineage>
        <taxon>Bacteria</taxon>
        <taxon>Pseudomonadati</taxon>
        <taxon>Acidobacteriota</taxon>
        <taxon>Terriglobia</taxon>
        <taxon>Terriglobales</taxon>
        <taxon>Acidobacteriaceae</taxon>
        <taxon>Granulicella</taxon>
    </lineage>
</organism>
<evidence type="ECO:0000256" key="5">
    <source>
        <dbReference type="ARBA" id="ARBA00023002"/>
    </source>
</evidence>
<dbReference type="InterPro" id="IPR014026">
    <property type="entry name" value="UDP-Glc/GDP-Man_DH_dimer"/>
</dbReference>
<dbReference type="InterPro" id="IPR014027">
    <property type="entry name" value="UDP-Glc/GDP-Man_DH_C"/>
</dbReference>
<dbReference type="SUPFAM" id="SSF51735">
    <property type="entry name" value="NAD(P)-binding Rossmann-fold domains"/>
    <property type="match status" value="1"/>
</dbReference>
<dbReference type="InterPro" id="IPR008927">
    <property type="entry name" value="6-PGluconate_DH-like_C_sf"/>
</dbReference>
<evidence type="ECO:0000256" key="1">
    <source>
        <dbReference type="ARBA" id="ARBA00004701"/>
    </source>
</evidence>
<dbReference type="NCBIfam" id="TIGR03026">
    <property type="entry name" value="NDP-sugDHase"/>
    <property type="match status" value="1"/>
</dbReference>
<feature type="binding site" evidence="10">
    <location>
        <begin position="178"/>
        <end position="181"/>
    </location>
    <ligand>
        <name>substrate</name>
    </ligand>
</feature>
<feature type="binding site" evidence="11">
    <location>
        <position position="62"/>
    </location>
    <ligand>
        <name>NAD(+)</name>
        <dbReference type="ChEBI" id="CHEBI:57540"/>
    </ligand>
</feature>
<feature type="binding site" evidence="11">
    <location>
        <position position="181"/>
    </location>
    <ligand>
        <name>NAD(+)</name>
        <dbReference type="ChEBI" id="CHEBI:57540"/>
    </ligand>
</feature>
<dbReference type="GO" id="GO:0003979">
    <property type="term" value="F:UDP-glucose 6-dehydrogenase activity"/>
    <property type="evidence" value="ECO:0007669"/>
    <property type="project" value="UniProtKB-EC"/>
</dbReference>
<dbReference type="Proteomes" id="UP000584867">
    <property type="component" value="Unassembled WGS sequence"/>
</dbReference>
<dbReference type="Pfam" id="PF00984">
    <property type="entry name" value="UDPG_MGDP_dh"/>
    <property type="match status" value="1"/>
</dbReference>
<dbReference type="SMART" id="SM00984">
    <property type="entry name" value="UDPG_MGDP_dh_C"/>
    <property type="match status" value="1"/>
</dbReference>
<evidence type="ECO:0000313" key="13">
    <source>
        <dbReference type="EMBL" id="MBB5066510.1"/>
    </source>
</evidence>
<feature type="binding site" evidence="10">
    <location>
        <position position="303"/>
    </location>
    <ligand>
        <name>substrate</name>
    </ligand>
</feature>
<keyword evidence="6 8" id="KW-0520">NAD</keyword>
<dbReference type="PIRSF" id="PIRSF000124">
    <property type="entry name" value="UDPglc_GDPman_dh"/>
    <property type="match status" value="1"/>
</dbReference>
<accession>A0A7W7ZUP9</accession>
<reference evidence="13 14" key="1">
    <citation type="submission" date="2020-08" db="EMBL/GenBank/DDBJ databases">
        <title>Genomic Encyclopedia of Type Strains, Phase IV (KMG-V): Genome sequencing to study the core and pangenomes of soil and plant-associated prokaryotes.</title>
        <authorList>
            <person name="Whitman W."/>
        </authorList>
    </citation>
    <scope>NUCLEOTIDE SEQUENCE [LARGE SCALE GENOMIC DNA]</scope>
    <source>
        <strain evidence="13 14">X5P3</strain>
    </source>
</reference>
<dbReference type="InterPro" id="IPR001732">
    <property type="entry name" value="UDP-Glc/GDP-Man_DH_N"/>
</dbReference>
<gene>
    <name evidence="13" type="ORF">HDF15_004890</name>
</gene>
<dbReference type="UniPathway" id="UPA00038">
    <property type="reaction ID" value="UER00491"/>
</dbReference>
<evidence type="ECO:0000256" key="11">
    <source>
        <dbReference type="PIRSR" id="PIRSR500134-3"/>
    </source>
</evidence>
<protein>
    <recommendedName>
        <fullName evidence="4 8">UDP-glucose 6-dehydrogenase</fullName>
        <ecNumber evidence="3 8">1.1.1.22</ecNumber>
    </recommendedName>
</protein>
<dbReference type="PANTHER" id="PTHR43750:SF3">
    <property type="entry name" value="UDP-GLUCOSE 6-DEHYDROGENASE TUAD"/>
    <property type="match status" value="1"/>
</dbReference>
<dbReference type="AlphaFoldDB" id="A0A7W7ZUP9"/>
<feature type="domain" description="UDP-glucose/GDP-mannose dehydrogenase C-terminal" evidence="12">
    <location>
        <begin position="359"/>
        <end position="463"/>
    </location>
</feature>
<dbReference type="InterPro" id="IPR017476">
    <property type="entry name" value="UDP-Glc/GDP-Man"/>
</dbReference>
<evidence type="ECO:0000256" key="3">
    <source>
        <dbReference type="ARBA" id="ARBA00012954"/>
    </source>
</evidence>
<sequence length="500" mass="54611">MTEIPDRFDPFQETIFTGYLTILMSHSIQIAVVGSGYVGLVAAMCFAEMGHQVICVDNDERKVAALQGGDTLIHEHHLPELLERYRNTRVRFTTDLAEATNECSAIFIAVGTPQSDSGDADLSYVEAVASEIARHITSYKVIVEKSTVPVYTNEWIRRVIERNGVNREMFDVVSNPEFLREGTAVADFLHPDRIVVGADSERAAALLSAIYAPLTEGDYYKNEGAIAGCCSTSAPPPLLQTSTKSAEIIKHASNAFLALKISFINAVSNLCEAADANVEQVARGIGLDSRIGPKFLRPGIGYGGSCFPKDVAAFRSVAEQMGVDFSLLSEVEKINVGQKKRFLSKVRSALWTLRGKKLAVLGLAFKGDTDDIRESPAIDLVEMLLAEGCSVVAYDPAAMKRAEAELPASAQMRYASNIDEAAADADALLILTDWPEFAQLDLRKLNATLRYPIVIDGRNLYDPNVMFDHGFTYMSVGRPTVTQTHTREQSKVPTSASSQK</sequence>
<evidence type="ECO:0000256" key="8">
    <source>
        <dbReference type="PIRNR" id="PIRNR000124"/>
    </source>
</evidence>
<keyword evidence="5 8" id="KW-0560">Oxidoreductase</keyword>
<evidence type="ECO:0000256" key="6">
    <source>
        <dbReference type="ARBA" id="ARBA00023027"/>
    </source>
</evidence>
<dbReference type="PANTHER" id="PTHR43750">
    <property type="entry name" value="UDP-GLUCOSE 6-DEHYDROGENASE TUAD"/>
    <property type="match status" value="1"/>
</dbReference>
<evidence type="ECO:0000313" key="14">
    <source>
        <dbReference type="Proteomes" id="UP000584867"/>
    </source>
</evidence>
<feature type="binding site" evidence="10">
    <location>
        <position position="366"/>
    </location>
    <ligand>
        <name>substrate</name>
    </ligand>
</feature>
<proteinExistence type="inferred from homology"/>
<evidence type="ECO:0000256" key="7">
    <source>
        <dbReference type="ARBA" id="ARBA00047473"/>
    </source>
</evidence>
<dbReference type="InterPro" id="IPR036220">
    <property type="entry name" value="UDP-Glc/GDP-Man_DH_C_sf"/>
</dbReference>
<name>A0A7W7ZUP9_9BACT</name>
<dbReference type="EMBL" id="JACHIO010000029">
    <property type="protein sequence ID" value="MBB5066510.1"/>
    <property type="molecule type" value="Genomic_DNA"/>
</dbReference>
<dbReference type="GO" id="GO:0006065">
    <property type="term" value="P:UDP-glucuronate biosynthetic process"/>
    <property type="evidence" value="ECO:0007669"/>
    <property type="project" value="UniProtKB-UniPathway"/>
</dbReference>
<evidence type="ECO:0000256" key="4">
    <source>
        <dbReference type="ARBA" id="ARBA00015132"/>
    </source>
</evidence>
<evidence type="ECO:0000259" key="12">
    <source>
        <dbReference type="SMART" id="SM00984"/>
    </source>
</evidence>
<dbReference type="InterPro" id="IPR028357">
    <property type="entry name" value="UDPglc_DH_bac"/>
</dbReference>
<feature type="binding site" evidence="10">
    <location>
        <begin position="295"/>
        <end position="299"/>
    </location>
    <ligand>
        <name>substrate</name>
    </ligand>
</feature>
<feature type="binding site" evidence="10">
    <location>
        <position position="250"/>
    </location>
    <ligand>
        <name>substrate</name>
    </ligand>
</feature>
<comment type="caution">
    <text evidence="13">The sequence shown here is derived from an EMBL/GenBank/DDBJ whole genome shotgun (WGS) entry which is preliminary data.</text>
</comment>
<dbReference type="Gene3D" id="3.40.50.720">
    <property type="entry name" value="NAD(P)-binding Rossmann-like Domain"/>
    <property type="match status" value="2"/>
</dbReference>
<dbReference type="GO" id="GO:0051287">
    <property type="term" value="F:NAD binding"/>
    <property type="evidence" value="ECO:0007669"/>
    <property type="project" value="InterPro"/>
</dbReference>
<feature type="binding site" evidence="11">
    <location>
        <position position="147"/>
    </location>
    <ligand>
        <name>NAD(+)</name>
        <dbReference type="ChEBI" id="CHEBI:57540"/>
    </ligand>
</feature>
<feature type="active site" description="Nucleophile" evidence="9">
    <location>
        <position position="306"/>
    </location>
</feature>